<name>A0ABV4YJU7_9CYAN</name>
<dbReference type="RefSeq" id="WP_413260583.1">
    <property type="nucleotide sequence ID" value="NZ_JBHFNS010000093.1"/>
</dbReference>
<accession>A0ABV4YJU7</accession>
<organism evidence="1 2">
    <name type="scientific">Floridaenema fluviatile BLCC-F154</name>
    <dbReference type="NCBI Taxonomy" id="3153640"/>
    <lineage>
        <taxon>Bacteria</taxon>
        <taxon>Bacillati</taxon>
        <taxon>Cyanobacteriota</taxon>
        <taxon>Cyanophyceae</taxon>
        <taxon>Oscillatoriophycideae</taxon>
        <taxon>Aerosakkonematales</taxon>
        <taxon>Aerosakkonemataceae</taxon>
        <taxon>Floridanema</taxon>
        <taxon>Floridanema fluviatile</taxon>
    </lineage>
</organism>
<dbReference type="Proteomes" id="UP001576776">
    <property type="component" value="Unassembled WGS sequence"/>
</dbReference>
<dbReference type="EMBL" id="JBHFNS010000093">
    <property type="protein sequence ID" value="MFB2939112.1"/>
    <property type="molecule type" value="Genomic_DNA"/>
</dbReference>
<keyword evidence="2" id="KW-1185">Reference proteome</keyword>
<proteinExistence type="predicted"/>
<comment type="caution">
    <text evidence="1">The sequence shown here is derived from an EMBL/GenBank/DDBJ whole genome shotgun (WGS) entry which is preliminary data.</text>
</comment>
<sequence>MNNYFNVEQVKFVCLDEQAYQVYSQAIAEIIGLRSTEQLDRSIAGSTSVALPA</sequence>
<reference evidence="1 2" key="1">
    <citation type="submission" date="2024-09" db="EMBL/GenBank/DDBJ databases">
        <title>Floridaenema gen nov. (Aerosakkonemataceae, Aerosakkonematales ord. nov., Cyanobacteria) from benthic tropical and subtropical fresh waters, with the description of four new species.</title>
        <authorList>
            <person name="Moretto J.A."/>
            <person name="Berthold D.E."/>
            <person name="Lefler F.W."/>
            <person name="Huang I.-S."/>
            <person name="Laughinghouse H. IV."/>
        </authorList>
    </citation>
    <scope>NUCLEOTIDE SEQUENCE [LARGE SCALE GENOMIC DNA]</scope>
    <source>
        <strain evidence="1 2">BLCC-F154</strain>
    </source>
</reference>
<evidence type="ECO:0000313" key="1">
    <source>
        <dbReference type="EMBL" id="MFB2939112.1"/>
    </source>
</evidence>
<evidence type="ECO:0000313" key="2">
    <source>
        <dbReference type="Proteomes" id="UP001576776"/>
    </source>
</evidence>
<protein>
    <submittedName>
        <fullName evidence="1">Uncharacterized protein</fullName>
    </submittedName>
</protein>
<gene>
    <name evidence="1" type="ORF">ACE1B6_27990</name>
</gene>